<dbReference type="Proteomes" id="UP000464314">
    <property type="component" value="Chromosome"/>
</dbReference>
<evidence type="ECO:0000259" key="1">
    <source>
        <dbReference type="Pfam" id="PF04015"/>
    </source>
</evidence>
<feature type="domain" description="DUF362" evidence="1">
    <location>
        <begin position="60"/>
        <end position="258"/>
    </location>
</feature>
<organism evidence="2 3">
    <name type="scientific">Anaerocolumna sedimenticola</name>
    <dbReference type="NCBI Taxonomy" id="2696063"/>
    <lineage>
        <taxon>Bacteria</taxon>
        <taxon>Bacillati</taxon>
        <taxon>Bacillota</taxon>
        <taxon>Clostridia</taxon>
        <taxon>Lachnospirales</taxon>
        <taxon>Lachnospiraceae</taxon>
        <taxon>Anaerocolumna</taxon>
    </lineage>
</organism>
<name>A0A6P1TLH7_9FIRM</name>
<evidence type="ECO:0000313" key="2">
    <source>
        <dbReference type="EMBL" id="QHQ61894.1"/>
    </source>
</evidence>
<gene>
    <name evidence="2" type="ORF">Ana3638_14810</name>
</gene>
<dbReference type="RefSeq" id="WP_161838719.1">
    <property type="nucleotide sequence ID" value="NZ_CP048000.1"/>
</dbReference>
<accession>A0A6P1TLH7</accession>
<keyword evidence="3" id="KW-1185">Reference proteome</keyword>
<dbReference type="EMBL" id="CP048000">
    <property type="protein sequence ID" value="QHQ61894.1"/>
    <property type="molecule type" value="Genomic_DNA"/>
</dbReference>
<dbReference type="AlphaFoldDB" id="A0A6P1TLH7"/>
<proteinExistence type="predicted"/>
<reference evidence="2 3" key="1">
    <citation type="submission" date="2020-01" db="EMBL/GenBank/DDBJ databases">
        <title>Genome analysis of Anaerocolumna sp. CBA3638.</title>
        <authorList>
            <person name="Kim J."/>
            <person name="Roh S.W."/>
        </authorList>
    </citation>
    <scope>NUCLEOTIDE SEQUENCE [LARGE SCALE GENOMIC DNA]</scope>
    <source>
        <strain evidence="2 3">CBA3638</strain>
    </source>
</reference>
<sequence>MYKSVPIPVHVEEKMKRSLRKMDSEPTVGIGLGSEHDKVTRTAILNAGGLEGFIKANDTVVIKPNLVKPSLPNEAVTTDYRVVQEVVNMVKECGAGKIIIAEASPFGDEFEPAKFNKISGAKLFNMDECKEDECYRLKPEGSLTNEDLLIPKIYMDADIVISVAKLKTHTEAGVTLSLKNSIGVPPTGFYGTGTKLNLHLWGLEKAIVDINKIRKPDFAVIDGIIGGEGDGPLWVRPVQSNIVFAGVDPVAVDTAALDFMGFSLEEVPHVKLASKEGLGIADLTKIKINGADLTVKKMKFQRY</sequence>
<dbReference type="Pfam" id="PF04015">
    <property type="entry name" value="DUF362"/>
    <property type="match status" value="1"/>
</dbReference>
<evidence type="ECO:0000313" key="3">
    <source>
        <dbReference type="Proteomes" id="UP000464314"/>
    </source>
</evidence>
<dbReference type="KEGG" id="anr:Ana3638_14810"/>
<protein>
    <submittedName>
        <fullName evidence="2">DUF362 domain-containing protein</fullName>
    </submittedName>
</protein>
<dbReference type="InterPro" id="IPR007160">
    <property type="entry name" value="DUF362"/>
</dbReference>